<evidence type="ECO:0000313" key="1">
    <source>
        <dbReference type="EMBL" id="ADM41946.1"/>
    </source>
</evidence>
<reference evidence="2" key="1">
    <citation type="submission" date="2010-08" db="EMBL/GenBank/DDBJ databases">
        <title>Genome comparisons of Edwardsiella bacteria analysed using deep sequencing technology.</title>
        <authorList>
            <person name="van Soest J.J."/>
            <person name="Henkel C.V."/>
            <person name="Jansen H.J."/>
            <person name="van den Hondel C.A.M.J.J."/>
            <person name="Bloemberg G.V."/>
            <person name="Meijer A.H."/>
            <person name="Spaink H.P."/>
        </authorList>
    </citation>
    <scope>NUCLEOTIDE SEQUENCE [LARGE SCALE GENOMIC DNA]</scope>
    <source>
        <strain evidence="2">FL6-60</strain>
    </source>
</reference>
<dbReference type="EMBL" id="CP002154">
    <property type="protein sequence ID" value="ADM41946.1"/>
    <property type="molecule type" value="Genomic_DNA"/>
</dbReference>
<evidence type="ECO:0000313" key="2">
    <source>
        <dbReference type="Proteomes" id="UP000002230"/>
    </source>
</evidence>
<proteinExistence type="predicted"/>
<keyword evidence="2" id="KW-1185">Reference proteome</keyword>
<dbReference type="HOGENOM" id="CLU_3250770_0_0_6"/>
<gene>
    <name evidence="1" type="ordered locus">ETAF_1838</name>
</gene>
<dbReference type="PATRIC" id="fig|718251.5.peg.1908"/>
<protein>
    <submittedName>
        <fullName evidence="1">Uncharacterized protein</fullName>
    </submittedName>
</protein>
<organism evidence="1 2">
    <name type="scientific">Edwardsiella tarda (strain FL6-60)</name>
    <dbReference type="NCBI Taxonomy" id="718251"/>
    <lineage>
        <taxon>Bacteria</taxon>
        <taxon>Pseudomonadati</taxon>
        <taxon>Pseudomonadota</taxon>
        <taxon>Gammaproteobacteria</taxon>
        <taxon>Enterobacterales</taxon>
        <taxon>Hafniaceae</taxon>
        <taxon>Edwardsiella</taxon>
    </lineage>
</organism>
<dbReference type="KEGG" id="etd:ETAF_1838"/>
<accession>A0A0H3DRG4</accession>
<reference evidence="1 2" key="2">
    <citation type="journal article" date="2011" name="BMC Immunol.">
        <title>Comparison of static immersion and intravenous injection systems for exposure of zebrafish embryos to the natural pathogen Edwardsiella tarda.</title>
        <authorList>
            <person name="van Soest J.J."/>
            <person name="Stockhammer O.W."/>
            <person name="Ordas A."/>
            <person name="Bloemberg G.V."/>
            <person name="Spaink H.P."/>
            <person name="Meijer A.H."/>
        </authorList>
    </citation>
    <scope>NUCLEOTIDE SEQUENCE [LARGE SCALE GENOMIC DNA]</scope>
    <source>
        <strain evidence="1 2">FL6-60</strain>
    </source>
</reference>
<name>A0A0H3DRG4_EDWTF</name>
<sequence length="42" mass="4703">MPNGIGERRCLCRRRGGIRVEYGERTPSGSRLYEAVAEAHQA</sequence>
<dbReference type="Proteomes" id="UP000002230">
    <property type="component" value="Chromosome"/>
</dbReference>
<dbReference type="AlphaFoldDB" id="A0A0H3DRG4"/>